<dbReference type="InterPro" id="IPR039425">
    <property type="entry name" value="RNA_pol_sigma-70-like"/>
</dbReference>
<evidence type="ECO:0000259" key="7">
    <source>
        <dbReference type="Pfam" id="PF08281"/>
    </source>
</evidence>
<dbReference type="RefSeq" id="WP_301135783.1">
    <property type="nucleotide sequence ID" value="NZ_JAUHPW010000013.1"/>
</dbReference>
<sequence>MFDALCGERYGRLMALATMLAGPDEAPDLVHDAMIAVFAKHRRFASLNAADAYVRRAIATRFIDRGRRRTRHDATVKRLAAQTPSAHEDHLPEPRPDLDLALMELPPRVRACVVLRYLDDLSVRDTAGALGLSEGAVKRYVSDGLAALNARLGTDARPDDSDRVPVGTVRGQR</sequence>
<dbReference type="SUPFAM" id="SSF88946">
    <property type="entry name" value="Sigma2 domain of RNA polymerase sigma factors"/>
    <property type="match status" value="1"/>
</dbReference>
<evidence type="ECO:0000256" key="4">
    <source>
        <dbReference type="ARBA" id="ARBA00023125"/>
    </source>
</evidence>
<feature type="compositionally biased region" description="Basic and acidic residues" evidence="6">
    <location>
        <begin position="154"/>
        <end position="163"/>
    </location>
</feature>
<dbReference type="InterPro" id="IPR013325">
    <property type="entry name" value="RNA_pol_sigma_r2"/>
</dbReference>
<dbReference type="InterPro" id="IPR036388">
    <property type="entry name" value="WH-like_DNA-bd_sf"/>
</dbReference>
<comment type="caution">
    <text evidence="8">The sequence shown here is derived from an EMBL/GenBank/DDBJ whole genome shotgun (WGS) entry which is preliminary data.</text>
</comment>
<dbReference type="Gene3D" id="1.10.1740.10">
    <property type="match status" value="1"/>
</dbReference>
<dbReference type="InterPro" id="IPR013324">
    <property type="entry name" value="RNA_pol_sigma_r3/r4-like"/>
</dbReference>
<keyword evidence="5" id="KW-0804">Transcription</keyword>
<dbReference type="PANTHER" id="PTHR43133:SF50">
    <property type="entry name" value="ECF RNA POLYMERASE SIGMA FACTOR SIGM"/>
    <property type="match status" value="1"/>
</dbReference>
<evidence type="ECO:0000313" key="8">
    <source>
        <dbReference type="EMBL" id="MDN4476915.1"/>
    </source>
</evidence>
<gene>
    <name evidence="8" type="ORF">QQX09_13735</name>
</gene>
<protein>
    <submittedName>
        <fullName evidence="8">Sigma-70 family RNA polymerase sigma factor</fullName>
    </submittedName>
</protein>
<evidence type="ECO:0000256" key="2">
    <source>
        <dbReference type="ARBA" id="ARBA00023015"/>
    </source>
</evidence>
<dbReference type="SUPFAM" id="SSF88659">
    <property type="entry name" value="Sigma3 and sigma4 domains of RNA polymerase sigma factors"/>
    <property type="match status" value="1"/>
</dbReference>
<keyword evidence="4" id="KW-0238">DNA-binding</keyword>
<dbReference type="Proteomes" id="UP001172728">
    <property type="component" value="Unassembled WGS sequence"/>
</dbReference>
<evidence type="ECO:0000256" key="3">
    <source>
        <dbReference type="ARBA" id="ARBA00023082"/>
    </source>
</evidence>
<evidence type="ECO:0000256" key="6">
    <source>
        <dbReference type="SAM" id="MobiDB-lite"/>
    </source>
</evidence>
<evidence type="ECO:0000256" key="1">
    <source>
        <dbReference type="ARBA" id="ARBA00010641"/>
    </source>
</evidence>
<keyword evidence="9" id="KW-1185">Reference proteome</keyword>
<dbReference type="InterPro" id="IPR014284">
    <property type="entry name" value="RNA_pol_sigma-70_dom"/>
</dbReference>
<feature type="region of interest" description="Disordered" evidence="6">
    <location>
        <begin position="153"/>
        <end position="173"/>
    </location>
</feature>
<dbReference type="InterPro" id="IPR013249">
    <property type="entry name" value="RNA_pol_sigma70_r4_t2"/>
</dbReference>
<feature type="domain" description="RNA polymerase sigma factor 70 region 4 type 2" evidence="7">
    <location>
        <begin position="98"/>
        <end position="148"/>
    </location>
</feature>
<reference evidence="8" key="1">
    <citation type="submission" date="2023-06" db="EMBL/GenBank/DDBJ databases">
        <title>Sysu t00192.</title>
        <authorList>
            <person name="Gao L."/>
            <person name="Fang B.-Z."/>
            <person name="Li W.-J."/>
        </authorList>
    </citation>
    <scope>NUCLEOTIDE SEQUENCE</scope>
    <source>
        <strain evidence="8">SYSU T00192</strain>
    </source>
</reference>
<dbReference type="Gene3D" id="1.10.10.10">
    <property type="entry name" value="Winged helix-like DNA-binding domain superfamily/Winged helix DNA-binding domain"/>
    <property type="match status" value="1"/>
</dbReference>
<dbReference type="CDD" id="cd06171">
    <property type="entry name" value="Sigma70_r4"/>
    <property type="match status" value="1"/>
</dbReference>
<name>A0ABT8GCP5_9MICO</name>
<organism evidence="8 9">
    <name type="scientific">Demequina litoralis</name>
    <dbReference type="NCBI Taxonomy" id="3051660"/>
    <lineage>
        <taxon>Bacteria</taxon>
        <taxon>Bacillati</taxon>
        <taxon>Actinomycetota</taxon>
        <taxon>Actinomycetes</taxon>
        <taxon>Micrococcales</taxon>
        <taxon>Demequinaceae</taxon>
        <taxon>Demequina</taxon>
    </lineage>
</organism>
<comment type="similarity">
    <text evidence="1">Belongs to the sigma-70 factor family. ECF subfamily.</text>
</comment>
<dbReference type="EMBL" id="JAUHPW010000013">
    <property type="protein sequence ID" value="MDN4476915.1"/>
    <property type="molecule type" value="Genomic_DNA"/>
</dbReference>
<keyword evidence="2" id="KW-0805">Transcription regulation</keyword>
<dbReference type="NCBIfam" id="TIGR02937">
    <property type="entry name" value="sigma70-ECF"/>
    <property type="match status" value="1"/>
</dbReference>
<dbReference type="Pfam" id="PF08281">
    <property type="entry name" value="Sigma70_r4_2"/>
    <property type="match status" value="1"/>
</dbReference>
<accession>A0ABT8GCP5</accession>
<evidence type="ECO:0000256" key="5">
    <source>
        <dbReference type="ARBA" id="ARBA00023163"/>
    </source>
</evidence>
<evidence type="ECO:0000313" key="9">
    <source>
        <dbReference type="Proteomes" id="UP001172728"/>
    </source>
</evidence>
<proteinExistence type="inferred from homology"/>
<dbReference type="PANTHER" id="PTHR43133">
    <property type="entry name" value="RNA POLYMERASE ECF-TYPE SIGMA FACTO"/>
    <property type="match status" value="1"/>
</dbReference>
<keyword evidence="3" id="KW-0731">Sigma factor</keyword>